<comment type="subcellular location">
    <subcellularLocation>
        <location evidence="2">Zona pellucida</location>
    </subcellularLocation>
    <subcellularLocation>
        <location evidence="2">Cell membrane</location>
        <topology evidence="2">Single-pass type I membrane protein</topology>
    </subcellularLocation>
</comment>
<dbReference type="InterPro" id="IPR042235">
    <property type="entry name" value="ZP-C_dom"/>
</dbReference>
<sequence>MGCRCVPPVLLLTVKSGNQSRRGRFQRATMMPLASLTVTFLPLCILSSLATVRGHTYLTEPLFLPFSDLAALGGDSLQWPNAPPVGDHKIKTFAVNCDQDGVEVVMEARLLDPAVPVEPGRLRLGPLGAARDPRCAATVAGNGDYVITAPLAACGSAVTSIHSAVLYNNFLQYSPPPPPPPTSPGDQLQAEGVDFMTHWQTMGVFSWTHHETYRCTSFFFHSSDDWSRERKSSAYFLGEVVNVEASVDHHHLPLRLYADSCVATLTSDVNSHPRHPFIDRHGCFTDSQLDGSSSRFLPRVQDELLHIQLEPFLFRQDHRHTVRTSRVHLLIHRLKNKRLRVCRSVSCRFT</sequence>
<dbReference type="Proteomes" id="UP000007635">
    <property type="component" value="Chromosome VII"/>
</dbReference>
<keyword evidence="2" id="KW-0812">Transmembrane</keyword>
<organism evidence="4 5">
    <name type="scientific">Gasterosteus aculeatus aculeatus</name>
    <name type="common">three-spined stickleback</name>
    <dbReference type="NCBI Taxonomy" id="481459"/>
    <lineage>
        <taxon>Eukaryota</taxon>
        <taxon>Metazoa</taxon>
        <taxon>Chordata</taxon>
        <taxon>Craniata</taxon>
        <taxon>Vertebrata</taxon>
        <taxon>Euteleostomi</taxon>
        <taxon>Actinopterygii</taxon>
        <taxon>Neopterygii</taxon>
        <taxon>Teleostei</taxon>
        <taxon>Neoteleostei</taxon>
        <taxon>Acanthomorphata</taxon>
        <taxon>Eupercaria</taxon>
        <taxon>Perciformes</taxon>
        <taxon>Cottioidei</taxon>
        <taxon>Gasterosteales</taxon>
        <taxon>Gasterosteidae</taxon>
        <taxon>Gasterosteus</taxon>
    </lineage>
</organism>
<dbReference type="Pfam" id="PF00100">
    <property type="entry name" value="Zona_pellucida"/>
    <property type="match status" value="1"/>
</dbReference>
<dbReference type="Gene3D" id="2.60.40.4100">
    <property type="entry name" value="Zona pellucida, ZP-C domain"/>
    <property type="match status" value="1"/>
</dbReference>
<dbReference type="InterPro" id="IPR055355">
    <property type="entry name" value="ZP-C"/>
</dbReference>
<proteinExistence type="inferred from homology"/>
<comment type="function">
    <text evidence="2">Component of the zona pellucida, an extracellular matrix surrounding oocytes which mediates sperm binding, induction of the acrosome reaction and prevents post-fertilization polyspermy. The zona pellucida is composed of 3 to 4 glycoproteins, ZP1, ZP2, ZP3, and ZP4. ZP3 is essential for sperm binding and zona matrix formation.</text>
</comment>
<dbReference type="GO" id="GO:0035805">
    <property type="term" value="C:egg coat"/>
    <property type="evidence" value="ECO:0007669"/>
    <property type="project" value="UniProtKB-SubCell"/>
</dbReference>
<evidence type="ECO:0000256" key="2">
    <source>
        <dbReference type="RuleBase" id="RU367066"/>
    </source>
</evidence>
<evidence type="ECO:0000256" key="1">
    <source>
        <dbReference type="ARBA" id="ARBA00023157"/>
    </source>
</evidence>
<keyword evidence="1 2" id="KW-1015">Disulfide bond</keyword>
<reference evidence="4 5" key="1">
    <citation type="journal article" date="2021" name="G3 (Bethesda)">
        <title>Improved contiguity of the threespine stickleback genome using long-read sequencing.</title>
        <authorList>
            <person name="Nath S."/>
            <person name="Shaw D.E."/>
            <person name="White M.A."/>
        </authorList>
    </citation>
    <scope>NUCLEOTIDE SEQUENCE [LARGE SCALE GENOMIC DNA]</scope>
    <source>
        <strain evidence="4 5">Lake Benthic</strain>
    </source>
</reference>
<dbReference type="GO" id="GO:0005886">
    <property type="term" value="C:plasma membrane"/>
    <property type="evidence" value="ECO:0007669"/>
    <property type="project" value="UniProtKB-SubCell"/>
</dbReference>
<dbReference type="SMART" id="SM00241">
    <property type="entry name" value="ZP"/>
    <property type="match status" value="1"/>
</dbReference>
<protein>
    <recommendedName>
        <fullName evidence="2">Zona pellucida sperm-binding protein 3</fullName>
    </recommendedName>
</protein>
<evidence type="ECO:0000313" key="4">
    <source>
        <dbReference type="Ensembl" id="ENSGACP00000063875.1"/>
    </source>
</evidence>
<comment type="similarity">
    <text evidence="2">Belongs to the ZP domain family. ZPC subfamily.</text>
</comment>
<feature type="transmembrane region" description="Helical" evidence="2">
    <location>
        <begin position="30"/>
        <end position="50"/>
    </location>
</feature>
<evidence type="ECO:0000259" key="3">
    <source>
        <dbReference type="PROSITE" id="PS51034"/>
    </source>
</evidence>
<keyword evidence="2" id="KW-0472">Membrane</keyword>
<reference evidence="4" key="3">
    <citation type="submission" date="2025-09" db="UniProtKB">
        <authorList>
            <consortium name="Ensembl"/>
        </authorList>
    </citation>
    <scope>IDENTIFICATION</scope>
</reference>
<dbReference type="FunFam" id="2.60.40.4100:FF:000002">
    <property type="entry name" value="Zona pellucida sperm-binding protein 3"/>
    <property type="match status" value="1"/>
</dbReference>
<evidence type="ECO:0000313" key="5">
    <source>
        <dbReference type="Proteomes" id="UP000007635"/>
    </source>
</evidence>
<dbReference type="Ensembl" id="ENSGACT00000076582.1">
    <property type="protein sequence ID" value="ENSGACP00000063875.1"/>
    <property type="gene ID" value="ENSGACG00000031178.1"/>
</dbReference>
<dbReference type="GO" id="GO:0035803">
    <property type="term" value="P:egg coat formation"/>
    <property type="evidence" value="ECO:0007669"/>
    <property type="project" value="UniProtKB-UniRule"/>
</dbReference>
<reference evidence="4" key="2">
    <citation type="submission" date="2025-08" db="UniProtKB">
        <authorList>
            <consortium name="Ensembl"/>
        </authorList>
    </citation>
    <scope>IDENTIFICATION</scope>
</reference>
<dbReference type="InterPro" id="IPR001507">
    <property type="entry name" value="ZP_dom"/>
</dbReference>
<dbReference type="InterPro" id="IPR055356">
    <property type="entry name" value="ZP-N"/>
</dbReference>
<dbReference type="GeneTree" id="ENSGT01030000234567"/>
<dbReference type="PANTHER" id="PTHR11576">
    <property type="entry name" value="ZONA PELLUCIDA SPERM-BINDING PROTEIN 3"/>
    <property type="match status" value="1"/>
</dbReference>
<comment type="domain">
    <text evidence="2">The ZP domain is involved in the polymerization of the ZP proteins to form the zona pellucida.</text>
</comment>
<keyword evidence="2" id="KW-1003">Cell membrane</keyword>
<dbReference type="GO" id="GO:0007339">
    <property type="term" value="P:binding of sperm to zona pellucida"/>
    <property type="evidence" value="ECO:0007669"/>
    <property type="project" value="UniProtKB-UniRule"/>
</dbReference>
<dbReference type="GO" id="GO:0032190">
    <property type="term" value="F:acrosin binding"/>
    <property type="evidence" value="ECO:0007669"/>
    <property type="project" value="TreeGrafter"/>
</dbReference>
<dbReference type="Pfam" id="PF23344">
    <property type="entry name" value="ZP-N"/>
    <property type="match status" value="1"/>
</dbReference>
<keyword evidence="2" id="KW-1133">Transmembrane helix</keyword>
<dbReference type="AlphaFoldDB" id="A0AAQ4RK08"/>
<name>A0AAQ4RK08_GASAC</name>
<keyword evidence="2" id="KW-0272">Extracellular matrix</keyword>
<feature type="domain" description="ZP" evidence="3">
    <location>
        <begin position="96"/>
        <end position="349"/>
    </location>
</feature>
<dbReference type="GO" id="GO:2000344">
    <property type="term" value="P:positive regulation of acrosome reaction"/>
    <property type="evidence" value="ECO:0007669"/>
    <property type="project" value="UniProtKB-UniRule"/>
</dbReference>
<keyword evidence="5" id="KW-1185">Reference proteome</keyword>
<dbReference type="Gene3D" id="2.60.40.3210">
    <property type="entry name" value="Zona pellucida, ZP-N domain"/>
    <property type="match status" value="1"/>
</dbReference>
<dbReference type="PROSITE" id="PS51034">
    <property type="entry name" value="ZP_2"/>
    <property type="match status" value="1"/>
</dbReference>
<dbReference type="PANTHER" id="PTHR11576:SF2">
    <property type="entry name" value="ZONA PELLUCIDA SPERM-BINDING PROTEIN 3"/>
    <property type="match status" value="1"/>
</dbReference>
<dbReference type="GO" id="GO:0035804">
    <property type="term" value="F:structural constituent of egg coat"/>
    <property type="evidence" value="ECO:0007669"/>
    <property type="project" value="UniProtKB-UniRule"/>
</dbReference>
<keyword evidence="2" id="KW-0732">Signal</keyword>
<keyword evidence="2" id="KW-0165">Cleavage on pair of basic residues</keyword>
<accession>A0AAQ4RK08</accession>
<comment type="PTM">
    <text evidence="2">Proteolytically cleaved before the transmembrane segment to yield the secreted ectodomain incorporated in the zona pellucida.</text>
</comment>
<keyword evidence="2" id="KW-0964">Secreted</keyword>